<evidence type="ECO:0000256" key="5">
    <source>
        <dbReference type="SAM" id="Phobius"/>
    </source>
</evidence>
<dbReference type="PANTHER" id="PTHR46641:SF2">
    <property type="entry name" value="FMRFAMIDE RECEPTOR"/>
    <property type="match status" value="1"/>
</dbReference>
<name>A0A814EBZ5_ADIRI</name>
<dbReference type="GO" id="GO:0016020">
    <property type="term" value="C:membrane"/>
    <property type="evidence" value="ECO:0007669"/>
    <property type="project" value="UniProtKB-SubCell"/>
</dbReference>
<gene>
    <name evidence="7" type="ORF">XAT740_LOCUS11406</name>
</gene>
<comment type="caution">
    <text evidence="7">The sequence shown here is derived from an EMBL/GenBank/DDBJ whole genome shotgun (WGS) entry which is preliminary data.</text>
</comment>
<feature type="transmembrane region" description="Helical" evidence="5">
    <location>
        <begin position="101"/>
        <end position="119"/>
    </location>
</feature>
<feature type="transmembrane region" description="Helical" evidence="5">
    <location>
        <begin position="251"/>
        <end position="276"/>
    </location>
</feature>
<comment type="subcellular location">
    <subcellularLocation>
        <location evidence="1">Membrane</location>
    </subcellularLocation>
</comment>
<protein>
    <recommendedName>
        <fullName evidence="6">G-protein coupled receptors family 1 profile domain-containing protein</fullName>
    </recommendedName>
</protein>
<evidence type="ECO:0000256" key="4">
    <source>
        <dbReference type="ARBA" id="ARBA00023136"/>
    </source>
</evidence>
<evidence type="ECO:0000313" key="8">
    <source>
        <dbReference type="Proteomes" id="UP000663828"/>
    </source>
</evidence>
<evidence type="ECO:0000313" key="7">
    <source>
        <dbReference type="EMBL" id="CAF0965921.1"/>
    </source>
</evidence>
<accession>A0A814EBZ5</accession>
<dbReference type="PANTHER" id="PTHR46641">
    <property type="entry name" value="FMRFAMIDE RECEPTOR-RELATED"/>
    <property type="match status" value="1"/>
</dbReference>
<sequence length="341" mass="38961">MFEIFNTSLYASEAELFDYLTIQMDRYFGLFIFFFAVIGNTLNILVLSQPTLRSNPCAWLFLTSSIANLITVLFALTTRIMAGWGTDPTDTQGWICKLRGFVLFSSRTIAFWLIALATVDRCMASSPNAAHRRMNTLRNIQLSFLLVVIISVLLYSQIFYCYEANLILTPLKCYGKSTACRLFTDMAYGCVSILLPLFCMIVFGMRTIYHIHQVQSRVHPMHVTNADHHQSTTAGSREQSNSPWKKHDRHLFLMLIVQVIIQSVLTIPQVVAKFYISATMNDEQTPLKLSIDHFLYNLSLLLSFLANGMPFYIYTLCGGNIFRQPLLNLTNTIIALLRQRR</sequence>
<feature type="transmembrane region" description="Helical" evidence="5">
    <location>
        <begin position="296"/>
        <end position="317"/>
    </location>
</feature>
<feature type="transmembrane region" description="Helical" evidence="5">
    <location>
        <begin position="186"/>
        <end position="209"/>
    </location>
</feature>
<dbReference type="InterPro" id="IPR052954">
    <property type="entry name" value="GPCR-Ligand_Int"/>
</dbReference>
<dbReference type="EMBL" id="CAJNOR010000626">
    <property type="protein sequence ID" value="CAF0965921.1"/>
    <property type="molecule type" value="Genomic_DNA"/>
</dbReference>
<organism evidence="7 8">
    <name type="scientific">Adineta ricciae</name>
    <name type="common">Rotifer</name>
    <dbReference type="NCBI Taxonomy" id="249248"/>
    <lineage>
        <taxon>Eukaryota</taxon>
        <taxon>Metazoa</taxon>
        <taxon>Spiralia</taxon>
        <taxon>Gnathifera</taxon>
        <taxon>Rotifera</taxon>
        <taxon>Eurotatoria</taxon>
        <taxon>Bdelloidea</taxon>
        <taxon>Adinetida</taxon>
        <taxon>Adinetidae</taxon>
        <taxon>Adineta</taxon>
    </lineage>
</organism>
<evidence type="ECO:0000259" key="6">
    <source>
        <dbReference type="PROSITE" id="PS50262"/>
    </source>
</evidence>
<keyword evidence="8" id="KW-1185">Reference proteome</keyword>
<keyword evidence="2 5" id="KW-0812">Transmembrane</keyword>
<dbReference type="PROSITE" id="PS50262">
    <property type="entry name" value="G_PROTEIN_RECEP_F1_2"/>
    <property type="match status" value="1"/>
</dbReference>
<evidence type="ECO:0000256" key="1">
    <source>
        <dbReference type="ARBA" id="ARBA00004370"/>
    </source>
</evidence>
<keyword evidence="4 5" id="KW-0472">Membrane</keyword>
<dbReference type="InterPro" id="IPR017452">
    <property type="entry name" value="GPCR_Rhodpsn_7TM"/>
</dbReference>
<dbReference type="SUPFAM" id="SSF81321">
    <property type="entry name" value="Family A G protein-coupled receptor-like"/>
    <property type="match status" value="1"/>
</dbReference>
<dbReference type="AlphaFoldDB" id="A0A814EBZ5"/>
<feature type="transmembrane region" description="Helical" evidence="5">
    <location>
        <begin position="27"/>
        <end position="47"/>
    </location>
</feature>
<dbReference type="Proteomes" id="UP000663828">
    <property type="component" value="Unassembled WGS sequence"/>
</dbReference>
<proteinExistence type="predicted"/>
<evidence type="ECO:0000256" key="2">
    <source>
        <dbReference type="ARBA" id="ARBA00022692"/>
    </source>
</evidence>
<dbReference type="Gene3D" id="1.20.1070.10">
    <property type="entry name" value="Rhodopsin 7-helix transmembrane proteins"/>
    <property type="match status" value="1"/>
</dbReference>
<feature type="transmembrane region" description="Helical" evidence="5">
    <location>
        <begin position="59"/>
        <end position="81"/>
    </location>
</feature>
<reference evidence="7" key="1">
    <citation type="submission" date="2021-02" db="EMBL/GenBank/DDBJ databases">
        <authorList>
            <person name="Nowell W R."/>
        </authorList>
    </citation>
    <scope>NUCLEOTIDE SEQUENCE</scope>
</reference>
<feature type="transmembrane region" description="Helical" evidence="5">
    <location>
        <begin position="140"/>
        <end position="160"/>
    </location>
</feature>
<keyword evidence="3 5" id="KW-1133">Transmembrane helix</keyword>
<evidence type="ECO:0000256" key="3">
    <source>
        <dbReference type="ARBA" id="ARBA00022989"/>
    </source>
</evidence>
<feature type="domain" description="G-protein coupled receptors family 1 profile" evidence="6">
    <location>
        <begin position="39"/>
        <end position="314"/>
    </location>
</feature>